<evidence type="ECO:0000313" key="1">
    <source>
        <dbReference type="EMBL" id="ASV86694.1"/>
    </source>
</evidence>
<proteinExistence type="predicted"/>
<dbReference type="Proteomes" id="UP000215256">
    <property type="component" value="Chromosome 1"/>
</dbReference>
<dbReference type="AlphaFoldDB" id="A0A248UJ40"/>
<dbReference type="KEGG" id="och:CES85_0686"/>
<accession>A0A248UJ40</accession>
<dbReference type="EMBL" id="CP022604">
    <property type="protein sequence ID" value="ASV86694.1"/>
    <property type="molecule type" value="Genomic_DNA"/>
</dbReference>
<gene>
    <name evidence="1" type="ORF">CES85_0686</name>
</gene>
<organism evidence="1 2">
    <name type="scientific">Ochrobactrum quorumnocens</name>
    <dbReference type="NCBI Taxonomy" id="271865"/>
    <lineage>
        <taxon>Bacteria</taxon>
        <taxon>Pseudomonadati</taxon>
        <taxon>Pseudomonadota</taxon>
        <taxon>Alphaproteobacteria</taxon>
        <taxon>Hyphomicrobiales</taxon>
        <taxon>Brucellaceae</taxon>
        <taxon>Brucella/Ochrobactrum group</taxon>
        <taxon>Ochrobactrum</taxon>
    </lineage>
</organism>
<name>A0A248UJ40_9HYPH</name>
<evidence type="ECO:0000313" key="2">
    <source>
        <dbReference type="Proteomes" id="UP000215256"/>
    </source>
</evidence>
<sequence length="87" mass="9943">MAHHLQKLPTSHVRSGHFERKSLKNITICEFPDLFSANRLNFSHKRLSGKPKANLNSQPAMHIKTCATAWKPKRTQKTKACLYSSIQ</sequence>
<protein>
    <submittedName>
        <fullName evidence="1">Uncharacterized protein</fullName>
    </submittedName>
</protein>
<reference evidence="1 2" key="1">
    <citation type="submission" date="2017-07" db="EMBL/GenBank/DDBJ databases">
        <title>Phylogenetic study on the rhizospheric bacterium Ochrobactrum sp. A44.</title>
        <authorList>
            <person name="Krzyzanowska D.M."/>
            <person name="Ossowicki A."/>
            <person name="Rajewska M."/>
            <person name="Maciag T."/>
            <person name="Kaczynski Z."/>
            <person name="Czerwicka M."/>
            <person name="Jafra S."/>
        </authorList>
    </citation>
    <scope>NUCLEOTIDE SEQUENCE [LARGE SCALE GENOMIC DNA]</scope>
    <source>
        <strain evidence="1 2">A44</strain>
    </source>
</reference>